<dbReference type="KEGG" id="sted:SPTER_43700"/>
<proteinExistence type="predicted"/>
<dbReference type="FunFam" id="3.30.70.100:FF:000001">
    <property type="entry name" value="ATPase copper transporting beta"/>
    <property type="match status" value="1"/>
</dbReference>
<keyword evidence="2" id="KW-0479">Metal-binding</keyword>
<dbReference type="RefSeq" id="WP_144352254.1">
    <property type="nucleotide sequence ID" value="NZ_CP036259.1"/>
</dbReference>
<reference evidence="4 5" key="1">
    <citation type="submission" date="2019-02" db="EMBL/GenBank/DDBJ databases">
        <title>Closed genome of Sporomusa termitida DSM 4440.</title>
        <authorList>
            <person name="Poehlein A."/>
            <person name="Daniel R."/>
        </authorList>
    </citation>
    <scope>NUCLEOTIDE SEQUENCE [LARGE SCALE GENOMIC DNA]</scope>
    <source>
        <strain evidence="4 5">DSM 4440</strain>
    </source>
</reference>
<sequence>MGPRYMIDNSKINFTLTVEGMTCEHCKNTVESKIIALYGVDSAVADLATKTLKVDFDPNCITLRDIMAAISEEGYSADL</sequence>
<dbReference type="Pfam" id="PF00403">
    <property type="entry name" value="HMA"/>
    <property type="match status" value="1"/>
</dbReference>
<dbReference type="InterPro" id="IPR017969">
    <property type="entry name" value="Heavy-metal-associated_CS"/>
</dbReference>
<evidence type="ECO:0000259" key="3">
    <source>
        <dbReference type="PROSITE" id="PS50846"/>
    </source>
</evidence>
<evidence type="ECO:0000313" key="4">
    <source>
        <dbReference type="EMBL" id="QDR82921.1"/>
    </source>
</evidence>
<evidence type="ECO:0000256" key="2">
    <source>
        <dbReference type="ARBA" id="ARBA00022723"/>
    </source>
</evidence>
<keyword evidence="5" id="KW-1185">Reference proteome</keyword>
<dbReference type="AlphaFoldDB" id="A0A517DZZ3"/>
<dbReference type="OrthoDB" id="9813965at2"/>
<dbReference type="Proteomes" id="UP000320776">
    <property type="component" value="Chromosome"/>
</dbReference>
<dbReference type="PANTHER" id="PTHR46594:SF4">
    <property type="entry name" value="P-TYPE CATION-TRANSPORTING ATPASE"/>
    <property type="match status" value="1"/>
</dbReference>
<evidence type="ECO:0000313" key="5">
    <source>
        <dbReference type="Proteomes" id="UP000320776"/>
    </source>
</evidence>
<dbReference type="PROSITE" id="PS01047">
    <property type="entry name" value="HMA_1"/>
    <property type="match status" value="1"/>
</dbReference>
<protein>
    <recommendedName>
        <fullName evidence="1">Copper chaperone CopZ</fullName>
    </recommendedName>
</protein>
<dbReference type="CDD" id="cd00371">
    <property type="entry name" value="HMA"/>
    <property type="match status" value="1"/>
</dbReference>
<gene>
    <name evidence="4" type="ORF">SPTER_43700</name>
</gene>
<evidence type="ECO:0000256" key="1">
    <source>
        <dbReference type="ARBA" id="ARBA00015313"/>
    </source>
</evidence>
<accession>A0A517DZZ3</accession>
<dbReference type="InterPro" id="IPR006121">
    <property type="entry name" value="HMA_dom"/>
</dbReference>
<name>A0A517DZZ3_9FIRM</name>
<dbReference type="SUPFAM" id="SSF55008">
    <property type="entry name" value="HMA, heavy metal-associated domain"/>
    <property type="match status" value="1"/>
</dbReference>
<dbReference type="Gene3D" id="3.30.70.100">
    <property type="match status" value="1"/>
</dbReference>
<dbReference type="EMBL" id="CP036259">
    <property type="protein sequence ID" value="QDR82921.1"/>
    <property type="molecule type" value="Genomic_DNA"/>
</dbReference>
<dbReference type="PANTHER" id="PTHR46594">
    <property type="entry name" value="P-TYPE CATION-TRANSPORTING ATPASE"/>
    <property type="match status" value="1"/>
</dbReference>
<dbReference type="GO" id="GO:0046872">
    <property type="term" value="F:metal ion binding"/>
    <property type="evidence" value="ECO:0007669"/>
    <property type="project" value="UniProtKB-KW"/>
</dbReference>
<feature type="domain" description="HMA" evidence="3">
    <location>
        <begin position="12"/>
        <end position="78"/>
    </location>
</feature>
<dbReference type="PROSITE" id="PS50846">
    <property type="entry name" value="HMA_2"/>
    <property type="match status" value="1"/>
</dbReference>
<dbReference type="InterPro" id="IPR036163">
    <property type="entry name" value="HMA_dom_sf"/>
</dbReference>
<organism evidence="4 5">
    <name type="scientific">Sporomusa termitida</name>
    <dbReference type="NCBI Taxonomy" id="2377"/>
    <lineage>
        <taxon>Bacteria</taxon>
        <taxon>Bacillati</taxon>
        <taxon>Bacillota</taxon>
        <taxon>Negativicutes</taxon>
        <taxon>Selenomonadales</taxon>
        <taxon>Sporomusaceae</taxon>
        <taxon>Sporomusa</taxon>
    </lineage>
</organism>